<keyword evidence="3" id="KW-1185">Reference proteome</keyword>
<evidence type="ECO:0000313" key="2">
    <source>
        <dbReference type="EMBL" id="TDL79834.1"/>
    </source>
</evidence>
<comment type="caution">
    <text evidence="2">The sequence shown here is derived from an EMBL/GenBank/DDBJ whole genome shotgun (WGS) entry which is preliminary data.</text>
</comment>
<gene>
    <name evidence="2" type="ORF">E2L08_08065</name>
</gene>
<protein>
    <submittedName>
        <fullName evidence="2">Uncharacterized protein</fullName>
    </submittedName>
</protein>
<evidence type="ECO:0000256" key="1">
    <source>
        <dbReference type="SAM" id="SignalP"/>
    </source>
</evidence>
<dbReference type="RefSeq" id="WP_133396559.1">
    <property type="nucleotide sequence ID" value="NZ_SNAA01000007.1"/>
</dbReference>
<organism evidence="2 3">
    <name type="scientific">Palleronia sediminis</name>
    <dbReference type="NCBI Taxonomy" id="2547833"/>
    <lineage>
        <taxon>Bacteria</taxon>
        <taxon>Pseudomonadati</taxon>
        <taxon>Pseudomonadota</taxon>
        <taxon>Alphaproteobacteria</taxon>
        <taxon>Rhodobacterales</taxon>
        <taxon>Roseobacteraceae</taxon>
        <taxon>Palleronia</taxon>
    </lineage>
</organism>
<proteinExistence type="predicted"/>
<reference evidence="2 3" key="1">
    <citation type="submission" date="2019-03" db="EMBL/GenBank/DDBJ databases">
        <title>Primorskyibacter sp. SS33 isolated from sediments.</title>
        <authorList>
            <person name="Xunke S."/>
        </authorList>
    </citation>
    <scope>NUCLEOTIDE SEQUENCE [LARGE SCALE GENOMIC DNA]</scope>
    <source>
        <strain evidence="2 3">SS33</strain>
    </source>
</reference>
<dbReference type="Proteomes" id="UP000295701">
    <property type="component" value="Unassembled WGS sequence"/>
</dbReference>
<keyword evidence="1" id="KW-0732">Signal</keyword>
<dbReference type="OrthoDB" id="7304934at2"/>
<sequence>MTPRPILALAALGLSVLATPSATMAATPMTAAEFEAYVTGKTLTFSVGGSPYGQEEYRDGRRVRWSFLDGDCKEGDWFPQGDHICFAYDDDPPGAAPICWTFYSGPAGLRAELADDPAGSVFYETRQSDEPLVCLGPEVGV</sequence>
<dbReference type="EMBL" id="SNAA01000007">
    <property type="protein sequence ID" value="TDL79834.1"/>
    <property type="molecule type" value="Genomic_DNA"/>
</dbReference>
<accession>A0A4R6AAQ4</accession>
<evidence type="ECO:0000313" key="3">
    <source>
        <dbReference type="Proteomes" id="UP000295701"/>
    </source>
</evidence>
<feature type="chain" id="PRO_5020988373" evidence="1">
    <location>
        <begin position="26"/>
        <end position="141"/>
    </location>
</feature>
<feature type="signal peptide" evidence="1">
    <location>
        <begin position="1"/>
        <end position="25"/>
    </location>
</feature>
<name>A0A4R6AAQ4_9RHOB</name>
<dbReference type="AlphaFoldDB" id="A0A4R6AAQ4"/>